<keyword evidence="3" id="KW-1003">Cell membrane</keyword>
<dbReference type="GO" id="GO:0022857">
    <property type="term" value="F:transmembrane transporter activity"/>
    <property type="evidence" value="ECO:0007669"/>
    <property type="project" value="InterPro"/>
</dbReference>
<feature type="transmembrane region" description="Helical" evidence="10">
    <location>
        <begin position="113"/>
        <end position="135"/>
    </location>
</feature>
<feature type="transmembrane region" description="Helical" evidence="10">
    <location>
        <begin position="89"/>
        <end position="107"/>
    </location>
</feature>
<evidence type="ECO:0000256" key="3">
    <source>
        <dbReference type="ARBA" id="ARBA00022475"/>
    </source>
</evidence>
<dbReference type="NCBIfam" id="NF008512">
    <property type="entry name" value="PRK11431.1"/>
    <property type="match status" value="1"/>
</dbReference>
<evidence type="ECO:0000313" key="11">
    <source>
        <dbReference type="EMBL" id="AIK66802.1"/>
    </source>
</evidence>
<dbReference type="PANTHER" id="PTHR30561">
    <property type="entry name" value="SMR FAMILY PROTON-DEPENDENT DRUG EFFLUX TRANSPORTER SUGE"/>
    <property type="match status" value="1"/>
</dbReference>
<evidence type="ECO:0000256" key="10">
    <source>
        <dbReference type="SAM" id="Phobius"/>
    </source>
</evidence>
<evidence type="ECO:0000256" key="5">
    <source>
        <dbReference type="ARBA" id="ARBA00022989"/>
    </source>
</evidence>
<dbReference type="InterPro" id="IPR037185">
    <property type="entry name" value="EmrE-like"/>
</dbReference>
<evidence type="ECO:0000256" key="6">
    <source>
        <dbReference type="ARBA" id="ARBA00023136"/>
    </source>
</evidence>
<dbReference type="Pfam" id="PF00893">
    <property type="entry name" value="Multi_Drug_Res"/>
    <property type="match status" value="1"/>
</dbReference>
<comment type="subcellular location">
    <subcellularLocation>
        <location evidence="1 9">Cell membrane</location>
        <topology evidence="1 9">Multi-pass membrane protein</topology>
    </subcellularLocation>
</comment>
<name>A0A076YHN7_ECOLX</name>
<evidence type="ECO:0000256" key="2">
    <source>
        <dbReference type="ARBA" id="ARBA00022448"/>
    </source>
</evidence>
<reference evidence="11" key="1">
    <citation type="journal article" date="2014" name="Appl. Environ. Microbiol.">
        <title>Strain Diversity of CTX-M-Producing Enterobacteriaceae in Individual Pigs: Insights into the Dynamics of Shedding during the Production Cycle.</title>
        <authorList>
            <person name="Hansen K.H."/>
            <person name="Bortolaia V."/>
            <person name="Damborg P."/>
            <person name="Guardabassi L."/>
        </authorList>
    </citation>
    <scope>NUCLEOTIDE SEQUENCE</scope>
    <source>
        <strain evidence="11">M5.A.24.P-A</strain>
        <plasmid evidence="11">pM5A24P</plasmid>
    </source>
</reference>
<dbReference type="InterPro" id="IPR000390">
    <property type="entry name" value="Small_drug/metabolite_transptr"/>
</dbReference>
<keyword evidence="5 10" id="KW-1133">Transmembrane helix</keyword>
<dbReference type="Gene3D" id="1.10.3730.20">
    <property type="match status" value="1"/>
</dbReference>
<evidence type="ECO:0000256" key="8">
    <source>
        <dbReference type="ARBA" id="ARBA00039168"/>
    </source>
</evidence>
<evidence type="ECO:0000256" key="9">
    <source>
        <dbReference type="RuleBase" id="RU003942"/>
    </source>
</evidence>
<dbReference type="GO" id="GO:1990961">
    <property type="term" value="P:xenobiotic detoxification by transmembrane export across the plasma membrane"/>
    <property type="evidence" value="ECO:0007669"/>
    <property type="project" value="UniProtKB-ARBA"/>
</dbReference>
<proteinExistence type="inferred from homology"/>
<keyword evidence="2" id="KW-0813">Transport</keyword>
<feature type="transmembrane region" description="Helical" evidence="10">
    <location>
        <begin position="58"/>
        <end position="77"/>
    </location>
</feature>
<dbReference type="EMBL" id="KJ868773">
    <property type="protein sequence ID" value="AIK66802.1"/>
    <property type="molecule type" value="Genomic_DNA"/>
</dbReference>
<comment type="similarity">
    <text evidence="7">Belongs to the drug/metabolite transporter (DMT) superfamily. Small multidrug resistance (SMR) (TC 2.A.7.1) family. Gdx/SugE subfamily.</text>
</comment>
<keyword evidence="6 10" id="KW-0472">Membrane</keyword>
<protein>
    <recommendedName>
        <fullName evidence="8">Guanidinium exporter</fullName>
    </recommendedName>
</protein>
<keyword evidence="4 9" id="KW-0812">Transmembrane</keyword>
<dbReference type="AlphaFoldDB" id="A0A076YHN7"/>
<keyword evidence="11" id="KW-0614">Plasmid</keyword>
<dbReference type="PANTHER" id="PTHR30561:SF0">
    <property type="entry name" value="GUANIDINIUM EXPORTER"/>
    <property type="match status" value="1"/>
</dbReference>
<organism evidence="11">
    <name type="scientific">Escherichia coli</name>
    <dbReference type="NCBI Taxonomy" id="562"/>
    <lineage>
        <taxon>Bacteria</taxon>
        <taxon>Pseudomonadati</taxon>
        <taxon>Pseudomonadota</taxon>
        <taxon>Gammaproteobacteria</taxon>
        <taxon>Enterobacterales</taxon>
        <taxon>Enterobacteriaceae</taxon>
        <taxon>Escherichia</taxon>
    </lineage>
</organism>
<evidence type="ECO:0000256" key="1">
    <source>
        <dbReference type="ARBA" id="ARBA00004651"/>
    </source>
</evidence>
<sequence>MTVRQLCRAVCFFAIVTKVIVEIPLPPGKISVQPSALQDDLQTPLFTGDGPNSPEPDMSWIILVIAGLLEVVWAVGLKYTHGFSRLTPSVITVTAMIVSMALLAWAMKSLPVGTAYAVWTGIGAVGAAITGIVLLGESANPMRLASLALIVLGIIGLKLSTH</sequence>
<accession>A0A076YHN7</accession>
<dbReference type="SUPFAM" id="SSF103481">
    <property type="entry name" value="Multidrug resistance efflux transporter EmrE"/>
    <property type="match status" value="1"/>
</dbReference>
<evidence type="ECO:0000256" key="7">
    <source>
        <dbReference type="ARBA" id="ARBA00038151"/>
    </source>
</evidence>
<evidence type="ECO:0000256" key="4">
    <source>
        <dbReference type="ARBA" id="ARBA00022692"/>
    </source>
</evidence>
<geneLocation type="plasmid" evidence="11">
    <name>pM5A24P</name>
</geneLocation>
<dbReference type="FunFam" id="1.10.3730.20:FF:000001">
    <property type="entry name" value="Quaternary ammonium compound resistance transporter SugE"/>
    <property type="match status" value="1"/>
</dbReference>
<feature type="transmembrane region" description="Helical" evidence="10">
    <location>
        <begin position="142"/>
        <end position="160"/>
    </location>
</feature>
<dbReference type="GO" id="GO:0005886">
    <property type="term" value="C:plasma membrane"/>
    <property type="evidence" value="ECO:0007669"/>
    <property type="project" value="UniProtKB-SubCell"/>
</dbReference>
<dbReference type="InterPro" id="IPR045324">
    <property type="entry name" value="Small_multidrug_res"/>
</dbReference>